<dbReference type="EMBL" id="JAYJJU010000015">
    <property type="protein sequence ID" value="MEB3033059.1"/>
    <property type="molecule type" value="Genomic_DNA"/>
</dbReference>
<evidence type="ECO:0000256" key="2">
    <source>
        <dbReference type="SAM" id="MobiDB-lite"/>
    </source>
</evidence>
<dbReference type="PANTHER" id="PTHR24305:SF166">
    <property type="entry name" value="CYTOCHROME P450 12A4, MITOCHONDRIAL-RELATED"/>
    <property type="match status" value="1"/>
</dbReference>
<comment type="caution">
    <text evidence="3">The sequence shown here is derived from an EMBL/GenBank/DDBJ whole genome shotgun (WGS) entry which is preliminary data.</text>
</comment>
<dbReference type="InterPro" id="IPR001128">
    <property type="entry name" value="Cyt_P450"/>
</dbReference>
<dbReference type="SUPFAM" id="SSF48264">
    <property type="entry name" value="Cytochrome P450"/>
    <property type="match status" value="1"/>
</dbReference>
<dbReference type="RefSeq" id="WP_224974657.1">
    <property type="nucleotide sequence ID" value="NZ_JAYJJU010000015.1"/>
</dbReference>
<dbReference type="Gene3D" id="1.10.630.10">
    <property type="entry name" value="Cytochrome P450"/>
    <property type="match status" value="1"/>
</dbReference>
<dbReference type="PANTHER" id="PTHR24305">
    <property type="entry name" value="CYTOCHROME P450"/>
    <property type="match status" value="1"/>
</dbReference>
<dbReference type="PRINTS" id="PR00385">
    <property type="entry name" value="P450"/>
</dbReference>
<feature type="compositionally biased region" description="Polar residues" evidence="2">
    <location>
        <begin position="1"/>
        <end position="13"/>
    </location>
</feature>
<sequence length="449" mass="50435">MTQTFAGNSTETTDLPAINLPPGPRVPKALSILLFTLARRQVVQRLTRRYGPAFTITSPIFGTTVFVTEPDLAKQVFLANPDDLGNIQPNLSRILGPGSVFALDGAEHRRRRNLLSPPFHGKSIRAYEQIIAEETLREIADWPIGKSFETLLPMNRITLNVILRAIFGAEGAELDKLRVQLPKWVTLGSRLVALPMPDRTFGRFTPWGRLAAWRDEYEVVLDKLIADVRADPNFENRTDVLTLLLSSTYEDGTAMTRQEIGDELLTLLAAGHETTASTMAWVFERLSRYPELLDELTAEADTDQNTLRRATIREVQRTRTVIDFAGRHVYAPRVQIGEWVIPRGYGVIVGINEIHQNPAVFDEPDRFDPKRYLDGNPSAFEWLPYGGGSRRCPGSAFANLEMDVVLRTVLQHLTIETTTAPGEKFHSRGVAFTPKQGGRITVRPRTQRR</sequence>
<dbReference type="InterPro" id="IPR002401">
    <property type="entry name" value="Cyt_P450_E_grp-I"/>
</dbReference>
<feature type="region of interest" description="Disordered" evidence="2">
    <location>
        <begin position="1"/>
        <end position="20"/>
    </location>
</feature>
<dbReference type="Pfam" id="PF00067">
    <property type="entry name" value="p450"/>
    <property type="match status" value="1"/>
</dbReference>
<evidence type="ECO:0000313" key="3">
    <source>
        <dbReference type="EMBL" id="MEB3033059.1"/>
    </source>
</evidence>
<proteinExistence type="inferred from homology"/>
<name>A0ABU5XYJ5_9MYCO</name>
<dbReference type="Proteomes" id="UP001298593">
    <property type="component" value="Unassembled WGS sequence"/>
</dbReference>
<organism evidence="3 4">
    <name type="scientific">[Mycobacterium] nativiensis</name>
    <dbReference type="NCBI Taxonomy" id="2855503"/>
    <lineage>
        <taxon>Bacteria</taxon>
        <taxon>Bacillati</taxon>
        <taxon>Actinomycetota</taxon>
        <taxon>Actinomycetes</taxon>
        <taxon>Mycobacteriales</taxon>
        <taxon>Mycobacteriaceae</taxon>
        <taxon>Mycolicibacter</taxon>
    </lineage>
</organism>
<evidence type="ECO:0000313" key="4">
    <source>
        <dbReference type="Proteomes" id="UP001298593"/>
    </source>
</evidence>
<dbReference type="InterPro" id="IPR050121">
    <property type="entry name" value="Cytochrome_P450_monoxygenase"/>
</dbReference>
<dbReference type="PRINTS" id="PR00463">
    <property type="entry name" value="EP450I"/>
</dbReference>
<accession>A0ABU5XYJ5</accession>
<evidence type="ECO:0000256" key="1">
    <source>
        <dbReference type="ARBA" id="ARBA00010617"/>
    </source>
</evidence>
<dbReference type="CDD" id="cd11053">
    <property type="entry name" value="CYP110-like"/>
    <property type="match status" value="1"/>
</dbReference>
<dbReference type="InterPro" id="IPR036396">
    <property type="entry name" value="Cyt_P450_sf"/>
</dbReference>
<protein>
    <submittedName>
        <fullName evidence="3">Cytochrome P450</fullName>
    </submittedName>
</protein>
<gene>
    <name evidence="3" type="ORF">KV113_16015</name>
</gene>
<comment type="similarity">
    <text evidence="1">Belongs to the cytochrome P450 family.</text>
</comment>
<keyword evidence="4" id="KW-1185">Reference proteome</keyword>
<reference evidence="3 4" key="1">
    <citation type="submission" date="2023-12" db="EMBL/GenBank/DDBJ databases">
        <title>Description of new species of Mycobacterium terrae complex isolated from sewage at the Sao Paulo Zoological Park Foundation in Brazil.</title>
        <authorList>
            <person name="Romagnoli C.L."/>
            <person name="Conceicao E.C."/>
            <person name="Machado E."/>
            <person name="Barreto L.B.P.F."/>
            <person name="Sharma A."/>
            <person name="Silva N.M."/>
            <person name="Marques L.E."/>
            <person name="Juliana M.A."/>
            <person name="Lourenco M.C.S."/>
            <person name="Digiampietri L.A."/>
            <person name="Suffys P.N."/>
            <person name="Viana-Niero C."/>
        </authorList>
    </citation>
    <scope>NUCLEOTIDE SEQUENCE [LARGE SCALE GENOMIC DNA]</scope>
    <source>
        <strain evidence="3 4">MYC340</strain>
    </source>
</reference>